<accession>A0ABS8PBZ0</accession>
<organism evidence="2 3">
    <name type="scientific">Actinomycetospora endophytica</name>
    <dbReference type="NCBI Taxonomy" id="2291215"/>
    <lineage>
        <taxon>Bacteria</taxon>
        <taxon>Bacillati</taxon>
        <taxon>Actinomycetota</taxon>
        <taxon>Actinomycetes</taxon>
        <taxon>Pseudonocardiales</taxon>
        <taxon>Pseudonocardiaceae</taxon>
        <taxon>Actinomycetospora</taxon>
    </lineage>
</organism>
<feature type="transmembrane region" description="Helical" evidence="1">
    <location>
        <begin position="200"/>
        <end position="220"/>
    </location>
</feature>
<evidence type="ECO:0000313" key="3">
    <source>
        <dbReference type="Proteomes" id="UP001199469"/>
    </source>
</evidence>
<sequence length="431" mass="44209">MTAVLGPDPTTEQRGPSRWRRFVAGGTTPGRLWRWGVALVLACLLTATVSAFSGSTRTNAAGDDGIRLASLDYDTAELYEALEGANASAATGIGADRTTSPTALASYGSYVTSAYLRLDHARGQLEADGPGAADAESIAYALPRYTAGVDAAQALRTLDPTQAQLDLATASQLMSSTILPTADDLQRMQRDALAADYRQAGGFPVALTVLGVLTLVGLVVVSVREARRTRRVLNLGLVVAVVATAVALLWWATASVVATGHVDDAAEHNATASALAQARIVMLQTRGTETAALQAGTPSAAVTASATAQFATDFDQVLRPGGLLDAAQSSPDVGAIRNAVTAWQTALRVQGAGTDGSRVAFTQVTSVLGDAIDSERGERTDALAAASTALTGLAAGPAALLVLAALGTALGIRVRLLEYQGPRGSRAARAT</sequence>
<keyword evidence="1" id="KW-1133">Transmembrane helix</keyword>
<protein>
    <recommendedName>
        <fullName evidence="4">Secreted protein</fullName>
    </recommendedName>
</protein>
<evidence type="ECO:0000313" key="2">
    <source>
        <dbReference type="EMBL" id="MCD2195412.1"/>
    </source>
</evidence>
<dbReference type="EMBL" id="JAJNDB010000004">
    <property type="protein sequence ID" value="MCD2195412.1"/>
    <property type="molecule type" value="Genomic_DNA"/>
</dbReference>
<keyword evidence="1" id="KW-0472">Membrane</keyword>
<name>A0ABS8PBZ0_9PSEU</name>
<gene>
    <name evidence="2" type="ORF">LQ327_18745</name>
</gene>
<reference evidence="2 3" key="1">
    <citation type="submission" date="2021-11" db="EMBL/GenBank/DDBJ databases">
        <title>Draft genome sequence of Actinomycetospora sp. SF1 isolated from the rhizosphere soil.</title>
        <authorList>
            <person name="Duangmal K."/>
            <person name="Chantavorakit T."/>
        </authorList>
    </citation>
    <scope>NUCLEOTIDE SEQUENCE [LARGE SCALE GENOMIC DNA]</scope>
    <source>
        <strain evidence="2 3">TBRC 5722</strain>
    </source>
</reference>
<feature type="transmembrane region" description="Helical" evidence="1">
    <location>
        <begin position="232"/>
        <end position="252"/>
    </location>
</feature>
<keyword evidence="1" id="KW-0812">Transmembrane</keyword>
<dbReference type="Proteomes" id="UP001199469">
    <property type="component" value="Unassembled WGS sequence"/>
</dbReference>
<comment type="caution">
    <text evidence="2">The sequence shown here is derived from an EMBL/GenBank/DDBJ whole genome shotgun (WGS) entry which is preliminary data.</text>
</comment>
<dbReference type="RefSeq" id="WP_230736508.1">
    <property type="nucleotide sequence ID" value="NZ_JAJNDB010000004.1"/>
</dbReference>
<keyword evidence="3" id="KW-1185">Reference proteome</keyword>
<evidence type="ECO:0008006" key="4">
    <source>
        <dbReference type="Google" id="ProtNLM"/>
    </source>
</evidence>
<evidence type="ECO:0000256" key="1">
    <source>
        <dbReference type="SAM" id="Phobius"/>
    </source>
</evidence>
<proteinExistence type="predicted"/>